<dbReference type="Gene3D" id="1.25.10.10">
    <property type="entry name" value="Leucine-rich Repeat Variant"/>
    <property type="match status" value="1"/>
</dbReference>
<keyword evidence="1" id="KW-1133">Transmembrane helix</keyword>
<reference evidence="2" key="1">
    <citation type="submission" date="2020-11" db="EMBL/GenBank/DDBJ databases">
        <authorList>
            <person name="Tran Van P."/>
        </authorList>
    </citation>
    <scope>NUCLEOTIDE SEQUENCE</scope>
</reference>
<dbReference type="PANTHER" id="PTHR16199:SF4">
    <property type="entry name" value="CONDENSIN-2 COMPLEX SUBUNIT G2"/>
    <property type="match status" value="1"/>
</dbReference>
<dbReference type="GO" id="GO:0000070">
    <property type="term" value="P:mitotic sister chromatid segregation"/>
    <property type="evidence" value="ECO:0007669"/>
    <property type="project" value="TreeGrafter"/>
</dbReference>
<keyword evidence="1" id="KW-0812">Transmembrane</keyword>
<dbReference type="InterPro" id="IPR011989">
    <property type="entry name" value="ARM-like"/>
</dbReference>
<evidence type="ECO:0000256" key="1">
    <source>
        <dbReference type="SAM" id="Phobius"/>
    </source>
</evidence>
<dbReference type="Pfam" id="PF12422">
    <property type="entry name" value="Condensin2nSMC"/>
    <property type="match status" value="1"/>
</dbReference>
<dbReference type="GO" id="GO:0005634">
    <property type="term" value="C:nucleus"/>
    <property type="evidence" value="ECO:0007669"/>
    <property type="project" value="InterPro"/>
</dbReference>
<feature type="transmembrane region" description="Helical" evidence="1">
    <location>
        <begin position="1085"/>
        <end position="1104"/>
    </location>
</feature>
<sequence length="1235" mass="141166">MSKKKLKASNYLTVFVGCESDNLNNLLTKQKNGSLVPYLNEEELDTLWEEIYLLFKAKVHIVFISQDQDSSKRDITKENKDVWDFVEGVIFLAHQTIQAQPPPPHIPPCLAQNVKILHMFLCSPLIAPSVQACSANLCLEWHKKELPSVGLRENVLKYLLKTALNGTAITNVYRLCEFNNGLVSKELNKEAYKGIRNLIIQAAASTKFLFNIKGQNFLTSRIMADNSLVEEIYQMLKEIACSGKKKHADIYGKIFREVWLLGAQDTKQLIENCVQDIVEHVFLLPRSGIEMSKIGQLMVCFLYQFNCTKNPQIKKTFSQLSCPEIWKYLHSDNSVYRCNATDVFFHMYPLQRPDVITRPETQIYLDMQHEIIKKLLLDECPIIRCLAIRGVCKVIATWWLSIEPETRYGWMKIIIEDLTYDASSPEVRCCIYRSLKHLLTNPHSTKYLETVMPCLREQFADVSDKVRKAYIELLIKIKTTEKTKHWNIVPLEQILVHLETEGPVLGVLLVRLVFDTFINKKRPVTEMVRRIKLTIVENRVAVFNFFKYIKPVMGFSDAAKVIDVFLDHIQEYVKTTISSNRANEENISTASVMTTRQQNKRKRSTLVENEKIVSENDLTKEKDNDNKVSKNNLSLDNPLITQTLISIVGLLLKNYSKELENHPKEQKIIHDKCVVYFPRWFTFFKDSDIFKSLLFTIGFLPRKSTSRMNMIHGYYMSQVKKLPVDADESTYLLYVSALCSWGMGGQIIELVMGWFNDAFRACSLNSTFTEQKQKRIKIQDAVQPKPLLGIKLLSAIFINPANHIKVMKSNYSEVFELCNYLYRIKGLVEQRLKVGPLHDPLLTDEFIQECFLMYMKLIAILKTPEESERAQFDSSAKYLELVDWAKSVLYPEVPEEIPENETGVASNFTESSSSDQTSSLVILILSDLLVMGQNMIDVGQAGPNFIFTLGRFTLTLLKKGSGLVFLIPSMCILRAVVEYCKIYYGKKDEHKMFTMMAYLIYKRCLITMSQTRYRTEVASRYIKNSSHLNTAISSFIETAHHYFGASSDFVMNIYNLLVTCVITIILNEIIFVNGEVESAVKIKDLPYLAAQLMAFVQNQGYLISCFTYHLICGLKNTYNKKPDMFVAALCLLHTIVISCTKLDNNNNFMKKSLDRAQEAIATVPSWEPSDSSLTTCNKDFRQVSEDIVLAMKKRVYSNVTSQSGSLPSGTTTNTLYDLEDLAICTSPSVASTSTA</sequence>
<dbReference type="SUPFAM" id="SSF48371">
    <property type="entry name" value="ARM repeat"/>
    <property type="match status" value="1"/>
</dbReference>
<dbReference type="AlphaFoldDB" id="A0A7R9C8Y6"/>
<dbReference type="PROSITE" id="PS51257">
    <property type="entry name" value="PROKAR_LIPOPROTEIN"/>
    <property type="match status" value="1"/>
</dbReference>
<dbReference type="EMBL" id="OC316481">
    <property type="protein sequence ID" value="CAD7391963.1"/>
    <property type="molecule type" value="Genomic_DNA"/>
</dbReference>
<protein>
    <recommendedName>
        <fullName evidence="3">Condensin-2 complex subunit G2</fullName>
    </recommendedName>
</protein>
<dbReference type="GO" id="GO:0000796">
    <property type="term" value="C:condensin complex"/>
    <property type="evidence" value="ECO:0007669"/>
    <property type="project" value="TreeGrafter"/>
</dbReference>
<gene>
    <name evidence="2" type="ORF">TCEB3V08_LOCUS2</name>
</gene>
<keyword evidence="1" id="KW-0472">Membrane</keyword>
<evidence type="ECO:0000313" key="2">
    <source>
        <dbReference type="EMBL" id="CAD7391963.1"/>
    </source>
</evidence>
<name>A0A7R9C8Y6_TIMCR</name>
<dbReference type="PANTHER" id="PTHR16199">
    <property type="entry name" value="CONDENSIN-2 COMPLEX SUBUNIT G2"/>
    <property type="match status" value="1"/>
</dbReference>
<dbReference type="InterPro" id="IPR016024">
    <property type="entry name" value="ARM-type_fold"/>
</dbReference>
<proteinExistence type="predicted"/>
<evidence type="ECO:0008006" key="3">
    <source>
        <dbReference type="Google" id="ProtNLM"/>
    </source>
</evidence>
<dbReference type="InterPro" id="IPR024741">
    <property type="entry name" value="Condensin2_G2"/>
</dbReference>
<organism evidence="2">
    <name type="scientific">Timema cristinae</name>
    <name type="common">Walking stick</name>
    <dbReference type="NCBI Taxonomy" id="61476"/>
    <lineage>
        <taxon>Eukaryota</taxon>
        <taxon>Metazoa</taxon>
        <taxon>Ecdysozoa</taxon>
        <taxon>Arthropoda</taxon>
        <taxon>Hexapoda</taxon>
        <taxon>Insecta</taxon>
        <taxon>Pterygota</taxon>
        <taxon>Neoptera</taxon>
        <taxon>Polyneoptera</taxon>
        <taxon>Phasmatodea</taxon>
        <taxon>Timematodea</taxon>
        <taxon>Timematoidea</taxon>
        <taxon>Timematidae</taxon>
        <taxon>Timema</taxon>
    </lineage>
</organism>
<accession>A0A7R9C8Y6</accession>
<feature type="transmembrane region" description="Helical" evidence="1">
    <location>
        <begin position="1053"/>
        <end position="1073"/>
    </location>
</feature>